<dbReference type="AlphaFoldDB" id="A0A087U0W0"/>
<dbReference type="OMA" id="KTENTTC"/>
<dbReference type="GO" id="GO:0032259">
    <property type="term" value="P:methylation"/>
    <property type="evidence" value="ECO:0007669"/>
    <property type="project" value="UniProtKB-KW"/>
</dbReference>
<evidence type="ECO:0000259" key="2">
    <source>
        <dbReference type="Pfam" id="PF25378"/>
    </source>
</evidence>
<gene>
    <name evidence="3" type="ORF">X975_24142</name>
</gene>
<dbReference type="Pfam" id="PF25378">
    <property type="entry name" value="PUA_NSUN2"/>
    <property type="match status" value="1"/>
</dbReference>
<feature type="region of interest" description="Disordered" evidence="1">
    <location>
        <begin position="100"/>
        <end position="123"/>
    </location>
</feature>
<feature type="domain" description="RNA cytosine-C(5)-methyltransferase NSUN2-like PUA" evidence="2">
    <location>
        <begin position="4"/>
        <end position="87"/>
    </location>
</feature>
<dbReference type="InterPro" id="IPR057286">
    <property type="entry name" value="PUA_NSUN2"/>
</dbReference>
<sequence length="123" mass="14247">MRDRMMEVNRDDLILLLTNEYPAHTLFSEETQKKLSKTDSGCLVLCYTGNKGAEDEFKIELCGWKGNQTLRCYVPKVGRAHYLRICGVDVSEYEMREKKKFKLKDESSEKDPEDENGIAVMED</sequence>
<reference evidence="3 4" key="1">
    <citation type="submission" date="2013-11" db="EMBL/GenBank/DDBJ databases">
        <title>Genome sequencing of Stegodyphus mimosarum.</title>
        <authorList>
            <person name="Bechsgaard J."/>
        </authorList>
    </citation>
    <scope>NUCLEOTIDE SEQUENCE [LARGE SCALE GENOMIC DNA]</scope>
</reference>
<organism evidence="3 4">
    <name type="scientific">Stegodyphus mimosarum</name>
    <name type="common">African social velvet spider</name>
    <dbReference type="NCBI Taxonomy" id="407821"/>
    <lineage>
        <taxon>Eukaryota</taxon>
        <taxon>Metazoa</taxon>
        <taxon>Ecdysozoa</taxon>
        <taxon>Arthropoda</taxon>
        <taxon>Chelicerata</taxon>
        <taxon>Arachnida</taxon>
        <taxon>Araneae</taxon>
        <taxon>Araneomorphae</taxon>
        <taxon>Entelegynae</taxon>
        <taxon>Eresoidea</taxon>
        <taxon>Eresidae</taxon>
        <taxon>Stegodyphus</taxon>
    </lineage>
</organism>
<evidence type="ECO:0000313" key="4">
    <source>
        <dbReference type="Proteomes" id="UP000054359"/>
    </source>
</evidence>
<accession>A0A087U0W0</accession>
<keyword evidence="3" id="KW-0489">Methyltransferase</keyword>
<dbReference type="EMBL" id="KK117624">
    <property type="protein sequence ID" value="KFM70999.1"/>
    <property type="molecule type" value="Genomic_DNA"/>
</dbReference>
<feature type="compositionally biased region" description="Acidic residues" evidence="1">
    <location>
        <begin position="111"/>
        <end position="123"/>
    </location>
</feature>
<dbReference type="OrthoDB" id="6093671at2759"/>
<dbReference type="Proteomes" id="UP000054359">
    <property type="component" value="Unassembled WGS sequence"/>
</dbReference>
<feature type="compositionally biased region" description="Basic and acidic residues" evidence="1">
    <location>
        <begin position="100"/>
        <end position="110"/>
    </location>
</feature>
<dbReference type="STRING" id="407821.A0A087U0W0"/>
<evidence type="ECO:0000313" key="3">
    <source>
        <dbReference type="EMBL" id="KFM70999.1"/>
    </source>
</evidence>
<keyword evidence="3" id="KW-0808">Transferase</keyword>
<dbReference type="GO" id="GO:0008168">
    <property type="term" value="F:methyltransferase activity"/>
    <property type="evidence" value="ECO:0007669"/>
    <property type="project" value="UniProtKB-KW"/>
</dbReference>
<keyword evidence="4" id="KW-1185">Reference proteome</keyword>
<name>A0A087U0W0_STEMI</name>
<protein>
    <submittedName>
        <fullName evidence="3">tRNA (Cytosine(34)-C(5))-methyltransferase</fullName>
    </submittedName>
</protein>
<proteinExistence type="predicted"/>
<feature type="non-terminal residue" evidence="3">
    <location>
        <position position="123"/>
    </location>
</feature>
<evidence type="ECO:0000256" key="1">
    <source>
        <dbReference type="SAM" id="MobiDB-lite"/>
    </source>
</evidence>